<gene>
    <name evidence="2" type="ORF">GCM10010430_15280</name>
</gene>
<evidence type="ECO:0000313" key="3">
    <source>
        <dbReference type="Proteomes" id="UP001500305"/>
    </source>
</evidence>
<organism evidence="2 3">
    <name type="scientific">Kitasatospora cystarginea</name>
    <dbReference type="NCBI Taxonomy" id="58350"/>
    <lineage>
        <taxon>Bacteria</taxon>
        <taxon>Bacillati</taxon>
        <taxon>Actinomycetota</taxon>
        <taxon>Actinomycetes</taxon>
        <taxon>Kitasatosporales</taxon>
        <taxon>Streptomycetaceae</taxon>
        <taxon>Kitasatospora</taxon>
    </lineage>
</organism>
<sequence>MPTVGSLTTMAELSLEFAAGAAERGAGREVVGVALAPGDGHHPPGSASREAPDSAEVTDVTDVTDVMDFANSTELAGRLVRVDPAPGGWAEDGRRAARVVGRFAAARVAAVAVPAERPEAVPAALAEAAARHGVALLTVAPEVCWARIAQVIGDERLREARERLAELEQLLALAGKHGSPERRAQRLVGWLAQAVGGAVTLTGGPAGLGRLGAPATAFSVLAAARQLAGEVAQGRLGSAAIDDGELRIRVTAIGPGRPFPVLAVGRTSPFDARGHALIAHTAALLAPILQLGAARTDVERLDEVAAALRVAVFQLLMGGEVTLAQRTAEGLSPGLLDAETARVYVLEGPAAERDRLARECAAATGGRALVVRCPAYDQHLIIVAPLKSPPGPEPEDGWDKAGAALRALVARHPGRYLGGSAVLPLAQTAGSYGDAARALAVARLQPSRSALYAAESRLTQVLDPAVAARWAGGLLRPLHTLPYASQDQMLGTLHLGLEFPATSAAKILGVSRNTVRARLDRAAGLLGLDLAGLRGRAVLHLALQASSAAGPDQLCGSSHRPDPERPVPLANVLAGAGAQAWAEALLRRLTEDTRDLRGTLLTWLTVDTGVERTARLLELHPQTVREHLRSAERLLQRQLLAGGGGLYETALAFAVRGELDLTEPAAGPTTGPASSPL</sequence>
<reference evidence="2 3" key="1">
    <citation type="journal article" date="2019" name="Int. J. Syst. Evol. Microbiol.">
        <title>The Global Catalogue of Microorganisms (GCM) 10K type strain sequencing project: providing services to taxonomists for standard genome sequencing and annotation.</title>
        <authorList>
            <consortium name="The Broad Institute Genomics Platform"/>
            <consortium name="The Broad Institute Genome Sequencing Center for Infectious Disease"/>
            <person name="Wu L."/>
            <person name="Ma J."/>
        </authorList>
    </citation>
    <scope>NUCLEOTIDE SEQUENCE [LARGE SCALE GENOMIC DNA]</scope>
    <source>
        <strain evidence="2 3">JCM 7356</strain>
    </source>
</reference>
<feature type="domain" description="PucR C-terminal helix-turn-helix" evidence="1">
    <location>
        <begin position="596"/>
        <end position="640"/>
    </location>
</feature>
<protein>
    <recommendedName>
        <fullName evidence="1">PucR C-terminal helix-turn-helix domain-containing protein</fullName>
    </recommendedName>
</protein>
<dbReference type="PANTHER" id="PTHR33744">
    <property type="entry name" value="CARBOHYDRATE DIACID REGULATOR"/>
    <property type="match status" value="1"/>
</dbReference>
<feature type="domain" description="PucR C-terminal helix-turn-helix" evidence="1">
    <location>
        <begin position="501"/>
        <end position="545"/>
    </location>
</feature>
<evidence type="ECO:0000259" key="1">
    <source>
        <dbReference type="Pfam" id="PF13556"/>
    </source>
</evidence>
<keyword evidence="3" id="KW-1185">Reference proteome</keyword>
<proteinExistence type="predicted"/>
<accession>A0ABN3DLA9</accession>
<dbReference type="PANTHER" id="PTHR33744:SF1">
    <property type="entry name" value="DNA-BINDING TRANSCRIPTIONAL ACTIVATOR ADER"/>
    <property type="match status" value="1"/>
</dbReference>
<name>A0ABN3DLA9_9ACTN</name>
<dbReference type="Proteomes" id="UP001500305">
    <property type="component" value="Unassembled WGS sequence"/>
</dbReference>
<comment type="caution">
    <text evidence="2">The sequence shown here is derived from an EMBL/GenBank/DDBJ whole genome shotgun (WGS) entry which is preliminary data.</text>
</comment>
<dbReference type="EMBL" id="BAAATR010000005">
    <property type="protein sequence ID" value="GAA2235454.1"/>
    <property type="molecule type" value="Genomic_DNA"/>
</dbReference>
<dbReference type="Gene3D" id="1.10.10.2840">
    <property type="entry name" value="PucR C-terminal helix-turn-helix domain"/>
    <property type="match status" value="2"/>
</dbReference>
<evidence type="ECO:0000313" key="2">
    <source>
        <dbReference type="EMBL" id="GAA2235454.1"/>
    </source>
</evidence>
<dbReference type="InterPro" id="IPR051448">
    <property type="entry name" value="CdaR-like_regulators"/>
</dbReference>
<dbReference type="InterPro" id="IPR042070">
    <property type="entry name" value="PucR_C-HTH_sf"/>
</dbReference>
<dbReference type="InterPro" id="IPR025736">
    <property type="entry name" value="PucR_C-HTH_dom"/>
</dbReference>
<dbReference type="Pfam" id="PF13556">
    <property type="entry name" value="HTH_30"/>
    <property type="match status" value="2"/>
</dbReference>